<dbReference type="GO" id="GO:0032153">
    <property type="term" value="C:cell division site"/>
    <property type="evidence" value="ECO:0007669"/>
    <property type="project" value="UniProtKB-UniRule"/>
</dbReference>
<dbReference type="Gene3D" id="3.30.420.40">
    <property type="match status" value="1"/>
</dbReference>
<dbReference type="SMART" id="SM00842">
    <property type="entry name" value="FtsA"/>
    <property type="match status" value="1"/>
</dbReference>
<dbReference type="InterPro" id="IPR018181">
    <property type="entry name" value="Heat_shock_70_CS"/>
</dbReference>
<comment type="subunit">
    <text evidence="6">Self-interacts. Interacts with FtsZ.</text>
</comment>
<proteinExistence type="inferred from homology"/>
<organism evidence="9 10">
    <name type="scientific">Oceanicella actignis</name>
    <dbReference type="NCBI Taxonomy" id="1189325"/>
    <lineage>
        <taxon>Bacteria</taxon>
        <taxon>Pseudomonadati</taxon>
        <taxon>Pseudomonadota</taxon>
        <taxon>Alphaproteobacteria</taxon>
        <taxon>Rhodobacterales</taxon>
        <taxon>Paracoccaceae</taxon>
        <taxon>Oceanicella</taxon>
    </lineage>
</organism>
<keyword evidence="3 6" id="KW-0132">Cell division</keyword>
<evidence type="ECO:0000256" key="4">
    <source>
        <dbReference type="ARBA" id="ARBA00023136"/>
    </source>
</evidence>
<gene>
    <name evidence="6" type="primary">ftsA</name>
    <name evidence="9" type="ORF">SAMN05216200_102153</name>
</gene>
<comment type="similarity">
    <text evidence="1">Belongs to the heat shock protein 70 family.</text>
</comment>
<dbReference type="InterPro" id="IPR050696">
    <property type="entry name" value="FtsA/MreB"/>
</dbReference>
<keyword evidence="2 6" id="KW-1003">Cell membrane</keyword>
<dbReference type="HAMAP" id="MF_02033">
    <property type="entry name" value="FtsA"/>
    <property type="match status" value="1"/>
</dbReference>
<evidence type="ECO:0000256" key="1">
    <source>
        <dbReference type="ARBA" id="ARBA00007381"/>
    </source>
</evidence>
<dbReference type="Proteomes" id="UP000184066">
    <property type="component" value="Unassembled WGS sequence"/>
</dbReference>
<dbReference type="GO" id="GO:0043093">
    <property type="term" value="P:FtsZ-dependent cytokinesis"/>
    <property type="evidence" value="ECO:0007669"/>
    <property type="project" value="UniProtKB-UniRule"/>
</dbReference>
<dbReference type="SUPFAM" id="SSF53067">
    <property type="entry name" value="Actin-like ATPase domain"/>
    <property type="match status" value="2"/>
</dbReference>
<dbReference type="InterPro" id="IPR020823">
    <property type="entry name" value="Cell_div_FtsA"/>
</dbReference>
<dbReference type="InterPro" id="IPR043129">
    <property type="entry name" value="ATPase_NBD"/>
</dbReference>
<evidence type="ECO:0000256" key="5">
    <source>
        <dbReference type="ARBA" id="ARBA00023306"/>
    </source>
</evidence>
<evidence type="ECO:0000256" key="2">
    <source>
        <dbReference type="ARBA" id="ARBA00022475"/>
    </source>
</evidence>
<dbReference type="STRING" id="1189325.SAMN04488119_103355"/>
<name>A0A1M7SBK5_9RHOB</name>
<dbReference type="PANTHER" id="PTHR32432:SF4">
    <property type="entry name" value="CELL DIVISION PROTEIN FTSA"/>
    <property type="match status" value="1"/>
</dbReference>
<evidence type="ECO:0000256" key="6">
    <source>
        <dbReference type="HAMAP-Rule" id="MF_02033"/>
    </source>
</evidence>
<keyword evidence="5 6" id="KW-0131">Cell cycle</keyword>
<dbReference type="PROSITE" id="PS01036">
    <property type="entry name" value="HSP70_3"/>
    <property type="match status" value="1"/>
</dbReference>
<dbReference type="NCBIfam" id="TIGR01174">
    <property type="entry name" value="ftsA"/>
    <property type="match status" value="1"/>
</dbReference>
<evidence type="ECO:0000313" key="10">
    <source>
        <dbReference type="Proteomes" id="UP000184066"/>
    </source>
</evidence>
<evidence type="ECO:0000313" key="9">
    <source>
        <dbReference type="EMBL" id="SHN55632.1"/>
    </source>
</evidence>
<dbReference type="Pfam" id="PF02491">
    <property type="entry name" value="SHS2_FTSA"/>
    <property type="match status" value="1"/>
</dbReference>
<dbReference type="OrthoDB" id="9810567at2"/>
<evidence type="ECO:0000256" key="3">
    <source>
        <dbReference type="ARBA" id="ARBA00022618"/>
    </source>
</evidence>
<dbReference type="Gene3D" id="3.30.1490.110">
    <property type="match status" value="1"/>
</dbReference>
<protein>
    <recommendedName>
        <fullName evidence="6 7">Cell division protein FtsA</fullName>
    </recommendedName>
</protein>
<dbReference type="Pfam" id="PF14450">
    <property type="entry name" value="FtsA"/>
    <property type="match status" value="1"/>
</dbReference>
<accession>A0A1M7SBK5</accession>
<feature type="domain" description="SHS2" evidence="8">
    <location>
        <begin position="25"/>
        <end position="226"/>
    </location>
</feature>
<dbReference type="CDD" id="cd24048">
    <property type="entry name" value="ASKHA_NBD_FtsA"/>
    <property type="match status" value="1"/>
</dbReference>
<comment type="similarity">
    <text evidence="6 7">Belongs to the FtsA/MreB family.</text>
</comment>
<keyword evidence="4 6" id="KW-0472">Membrane</keyword>
<evidence type="ECO:0000259" key="8">
    <source>
        <dbReference type="SMART" id="SM00842"/>
    </source>
</evidence>
<dbReference type="RefSeq" id="WP_072746238.1">
    <property type="nucleotide sequence ID" value="NZ_FOHL01000003.1"/>
</dbReference>
<dbReference type="EMBL" id="FRDL01000002">
    <property type="protein sequence ID" value="SHN55632.1"/>
    <property type="molecule type" value="Genomic_DNA"/>
</dbReference>
<dbReference type="PIRSF" id="PIRSF003101">
    <property type="entry name" value="FtsA"/>
    <property type="match status" value="1"/>
</dbReference>
<comment type="subcellular location">
    <subcellularLocation>
        <location evidence="6">Cell membrane</location>
        <topology evidence="6">Peripheral membrane protein</topology>
        <orientation evidence="6">Cytoplasmic side</orientation>
    </subcellularLocation>
    <text evidence="6">Localizes to the Z ring in an FtsZ-dependent manner. Targeted to the membrane through a conserved C-terminal amphipathic helix.</text>
</comment>
<keyword evidence="10" id="KW-1185">Reference proteome</keyword>
<dbReference type="PANTHER" id="PTHR32432">
    <property type="entry name" value="CELL DIVISION PROTEIN FTSA-RELATED"/>
    <property type="match status" value="1"/>
</dbReference>
<evidence type="ECO:0000256" key="7">
    <source>
        <dbReference type="PIRNR" id="PIRNR003101"/>
    </source>
</evidence>
<sequence>MKSAAFAAQRHMREHLRSALRRGLVGVLDVGTAKTACFILRVDPARLAAAGAEDGRLGGFGAMRVVGAGVTQSRGVRLGEIVDMEEAGRAIRTALQTAEKMAGVRVDQVIGVLPGARPVSFGASADVDVESGEVTEADVARALAACPEPPLEEGREILHALPVNFTVDGQSFLNDPRGMNGRRLSVDMHVLSVASGPLRNLARCVRRCDLELAGVVCAPYAAGLSSLVEDEQELGAACVDMGAGVTSVSIFLRKQLIYADAARVGGAHVTRDVSEAFSIPFQQAERIKTLHGGAVATGMDDRELIAAPRLGAAEDERRISRSALIGVIRPRLEEILEEVRASLDRAGFEALPSRRVVLTGGGSQVPGLEEVARRILGQRVRAGRPLRIGGLPQSASGPAFSAIVGLAAYAVRPQDEFWDFEAPSALDGATRLRRAVRWFRDNW</sequence>
<dbReference type="AlphaFoldDB" id="A0A1M7SBK5"/>
<comment type="function">
    <text evidence="6 7">Cell division protein that is involved in the assembly of the Z ring. May serve as a membrane anchor for the Z ring.</text>
</comment>
<reference evidence="9 10" key="1">
    <citation type="submission" date="2016-12" db="EMBL/GenBank/DDBJ databases">
        <authorList>
            <person name="Song W.-J."/>
            <person name="Kurnit D.M."/>
        </authorList>
    </citation>
    <scope>NUCLEOTIDE SEQUENCE [LARGE SCALE GENOMIC DNA]</scope>
    <source>
        <strain evidence="9 10">CGMCC 1.10808</strain>
    </source>
</reference>
<dbReference type="InterPro" id="IPR003494">
    <property type="entry name" value="SHS2_FtsA"/>
</dbReference>
<dbReference type="GO" id="GO:0009898">
    <property type="term" value="C:cytoplasmic side of plasma membrane"/>
    <property type="evidence" value="ECO:0007669"/>
    <property type="project" value="UniProtKB-UniRule"/>
</dbReference>